<feature type="compositionally biased region" description="Low complexity" evidence="1">
    <location>
        <begin position="127"/>
        <end position="155"/>
    </location>
</feature>
<feature type="compositionally biased region" description="Pro residues" evidence="1">
    <location>
        <begin position="59"/>
        <end position="72"/>
    </location>
</feature>
<dbReference type="Proteomes" id="UP001396334">
    <property type="component" value="Unassembled WGS sequence"/>
</dbReference>
<evidence type="ECO:0000313" key="2">
    <source>
        <dbReference type="EMBL" id="KAK9035278.1"/>
    </source>
</evidence>
<sequence>MVDREKGKDDAEDRQTWSRYDAGSSRDLLKGRSTWLRERRDPSTAIGREHQEEEARRLMPPPPRPRNPTPRPPFHRSITTIKFRPTGPSTTAIMSLPDAPDPAQIRGKGALKDMQRMLTKALLIASDSSACSSSAPRTSAPTPSPALSSQPSSSDPLRRYRLVKITESENGDDDKQEKGATSAGGINIRDPQPPSDRTHKSSSHKETEVEDILQFKKEEEENIVFPPSSMFS</sequence>
<feature type="region of interest" description="Disordered" evidence="1">
    <location>
        <begin position="1"/>
        <end position="110"/>
    </location>
</feature>
<protein>
    <submittedName>
        <fullName evidence="2">Uncharacterized protein</fullName>
    </submittedName>
</protein>
<organism evidence="2 3">
    <name type="scientific">Hibiscus sabdariffa</name>
    <name type="common">roselle</name>
    <dbReference type="NCBI Taxonomy" id="183260"/>
    <lineage>
        <taxon>Eukaryota</taxon>
        <taxon>Viridiplantae</taxon>
        <taxon>Streptophyta</taxon>
        <taxon>Embryophyta</taxon>
        <taxon>Tracheophyta</taxon>
        <taxon>Spermatophyta</taxon>
        <taxon>Magnoliopsida</taxon>
        <taxon>eudicotyledons</taxon>
        <taxon>Gunneridae</taxon>
        <taxon>Pentapetalae</taxon>
        <taxon>rosids</taxon>
        <taxon>malvids</taxon>
        <taxon>Malvales</taxon>
        <taxon>Malvaceae</taxon>
        <taxon>Malvoideae</taxon>
        <taxon>Hibiscus</taxon>
    </lineage>
</organism>
<comment type="caution">
    <text evidence="2">The sequence shown here is derived from an EMBL/GenBank/DDBJ whole genome shotgun (WGS) entry which is preliminary data.</text>
</comment>
<dbReference type="EMBL" id="JBBPBN010000006">
    <property type="protein sequence ID" value="KAK9035278.1"/>
    <property type="molecule type" value="Genomic_DNA"/>
</dbReference>
<feature type="compositionally biased region" description="Basic and acidic residues" evidence="1">
    <location>
        <begin position="196"/>
        <end position="219"/>
    </location>
</feature>
<feature type="compositionally biased region" description="Basic and acidic residues" evidence="1">
    <location>
        <begin position="1"/>
        <end position="16"/>
    </location>
</feature>
<proteinExistence type="predicted"/>
<feature type="region of interest" description="Disordered" evidence="1">
    <location>
        <begin position="127"/>
        <end position="232"/>
    </location>
</feature>
<name>A0ABR2TCQ3_9ROSI</name>
<feature type="compositionally biased region" description="Basic and acidic residues" evidence="1">
    <location>
        <begin position="27"/>
        <end position="57"/>
    </location>
</feature>
<reference evidence="2 3" key="1">
    <citation type="journal article" date="2024" name="G3 (Bethesda)">
        <title>Genome assembly of Hibiscus sabdariffa L. provides insights into metabolisms of medicinal natural products.</title>
        <authorList>
            <person name="Kim T."/>
        </authorList>
    </citation>
    <scope>NUCLEOTIDE SEQUENCE [LARGE SCALE GENOMIC DNA]</scope>
    <source>
        <strain evidence="2">TK-2024</strain>
        <tissue evidence="2">Old leaves</tissue>
    </source>
</reference>
<evidence type="ECO:0000313" key="3">
    <source>
        <dbReference type="Proteomes" id="UP001396334"/>
    </source>
</evidence>
<keyword evidence="3" id="KW-1185">Reference proteome</keyword>
<accession>A0ABR2TCQ3</accession>
<gene>
    <name evidence="2" type="ORF">V6N11_077324</name>
</gene>
<evidence type="ECO:0000256" key="1">
    <source>
        <dbReference type="SAM" id="MobiDB-lite"/>
    </source>
</evidence>